<dbReference type="AlphaFoldDB" id="G2YM49"/>
<proteinExistence type="predicted"/>
<dbReference type="EMBL" id="FQ790344">
    <property type="protein sequence ID" value="CCD52697.1"/>
    <property type="molecule type" value="Genomic_DNA"/>
</dbReference>
<dbReference type="Proteomes" id="UP000008177">
    <property type="component" value="Unplaced contigs"/>
</dbReference>
<feature type="compositionally biased region" description="Polar residues" evidence="1">
    <location>
        <begin position="114"/>
        <end position="143"/>
    </location>
</feature>
<dbReference type="InParanoid" id="G2YM49"/>
<sequence>MPKAGNSVYRKSLFRRNPYPNLLERAPLPDLVALHENGTLFSNPRVMTERAKEEEVARMANSTLRSKVNVTEPHPHPRASVIESQAEEDKDKLPNSQSGHCCYPHLPEDEHRTYSPTPSSPHPNIQHNHSPSASPNLSTQTKSMSHHSLRQRSRGLPDLRVITSPTRLAQLKNRNMSNIFRKLPPLESKQREQTQEPRFQNTIFEFQTQGNNYRNQGMEYHSHNNRNHHDPNPNPPRKQRKIRLRIGVPPHPRTRFSLGSKSSDPSQYITNPNSTPIPNRRTISPRPVSPSTLSPSLPQLLPRPLSNPLTSMQYVSAILSLRASTRNLQYFPLPPGIQLLEDFPQGNEKGKKDSTTREEQDIEFLALQMEQVEDAIRLEGAPAEAREVYYAQFARGEF</sequence>
<feature type="compositionally biased region" description="Low complexity" evidence="1">
    <location>
        <begin position="284"/>
        <end position="299"/>
    </location>
</feature>
<evidence type="ECO:0000256" key="1">
    <source>
        <dbReference type="SAM" id="MobiDB-lite"/>
    </source>
</evidence>
<dbReference type="HOGENOM" id="CLU_692595_0_0_1"/>
<feature type="compositionally biased region" description="Polar residues" evidence="1">
    <location>
        <begin position="257"/>
        <end position="277"/>
    </location>
</feature>
<accession>G2YM49</accession>
<evidence type="ECO:0000313" key="2">
    <source>
        <dbReference type="EMBL" id="CCD52697.1"/>
    </source>
</evidence>
<name>G2YM49_BOTF4</name>
<evidence type="ECO:0000313" key="3">
    <source>
        <dbReference type="Proteomes" id="UP000008177"/>
    </source>
</evidence>
<gene>
    <name evidence="2" type="ORF">BofuT4_P001440.1</name>
</gene>
<protein>
    <submittedName>
        <fullName evidence="2">Uncharacterized protein</fullName>
    </submittedName>
</protein>
<dbReference type="OrthoDB" id="3548622at2759"/>
<feature type="compositionally biased region" description="Basic residues" evidence="1">
    <location>
        <begin position="144"/>
        <end position="153"/>
    </location>
</feature>
<feature type="region of interest" description="Disordered" evidence="1">
    <location>
        <begin position="63"/>
        <end position="156"/>
    </location>
</feature>
<reference evidence="3" key="1">
    <citation type="journal article" date="2011" name="PLoS Genet.">
        <title>Genomic analysis of the necrotrophic fungal pathogens Sclerotinia sclerotiorum and Botrytis cinerea.</title>
        <authorList>
            <person name="Amselem J."/>
            <person name="Cuomo C.A."/>
            <person name="van Kan J.A."/>
            <person name="Viaud M."/>
            <person name="Benito E.P."/>
            <person name="Couloux A."/>
            <person name="Coutinho P.M."/>
            <person name="de Vries R.P."/>
            <person name="Dyer P.S."/>
            <person name="Fillinger S."/>
            <person name="Fournier E."/>
            <person name="Gout L."/>
            <person name="Hahn M."/>
            <person name="Kohn L."/>
            <person name="Lapalu N."/>
            <person name="Plummer K.M."/>
            <person name="Pradier J.M."/>
            <person name="Quevillon E."/>
            <person name="Sharon A."/>
            <person name="Simon A."/>
            <person name="ten Have A."/>
            <person name="Tudzynski B."/>
            <person name="Tudzynski P."/>
            <person name="Wincker P."/>
            <person name="Andrew M."/>
            <person name="Anthouard V."/>
            <person name="Beever R.E."/>
            <person name="Beffa R."/>
            <person name="Benoit I."/>
            <person name="Bouzid O."/>
            <person name="Brault B."/>
            <person name="Chen Z."/>
            <person name="Choquer M."/>
            <person name="Collemare J."/>
            <person name="Cotton P."/>
            <person name="Danchin E.G."/>
            <person name="Da Silva C."/>
            <person name="Gautier A."/>
            <person name="Giraud C."/>
            <person name="Giraud T."/>
            <person name="Gonzalez C."/>
            <person name="Grossetete S."/>
            <person name="Guldener U."/>
            <person name="Henrissat B."/>
            <person name="Howlett B.J."/>
            <person name="Kodira C."/>
            <person name="Kretschmer M."/>
            <person name="Lappartient A."/>
            <person name="Leroch M."/>
            <person name="Levis C."/>
            <person name="Mauceli E."/>
            <person name="Neuveglise C."/>
            <person name="Oeser B."/>
            <person name="Pearson M."/>
            <person name="Poulain J."/>
            <person name="Poussereau N."/>
            <person name="Quesneville H."/>
            <person name="Rascle C."/>
            <person name="Schumacher J."/>
            <person name="Segurens B."/>
            <person name="Sexton A."/>
            <person name="Silva E."/>
            <person name="Sirven C."/>
            <person name="Soanes D.M."/>
            <person name="Talbot N.J."/>
            <person name="Templeton M."/>
            <person name="Yandava C."/>
            <person name="Yarden O."/>
            <person name="Zeng Q."/>
            <person name="Rollins J.A."/>
            <person name="Lebrun M.H."/>
            <person name="Dickman M."/>
        </authorList>
    </citation>
    <scope>NUCLEOTIDE SEQUENCE [LARGE SCALE GENOMIC DNA]</scope>
    <source>
        <strain evidence="3">T4</strain>
    </source>
</reference>
<feature type="region of interest" description="Disordered" evidence="1">
    <location>
        <begin position="214"/>
        <end position="299"/>
    </location>
</feature>
<organism evidence="2 3">
    <name type="scientific">Botryotinia fuckeliana (strain T4)</name>
    <name type="common">Noble rot fungus</name>
    <name type="synonym">Botrytis cinerea</name>
    <dbReference type="NCBI Taxonomy" id="999810"/>
    <lineage>
        <taxon>Eukaryota</taxon>
        <taxon>Fungi</taxon>
        <taxon>Dikarya</taxon>
        <taxon>Ascomycota</taxon>
        <taxon>Pezizomycotina</taxon>
        <taxon>Leotiomycetes</taxon>
        <taxon>Helotiales</taxon>
        <taxon>Sclerotiniaceae</taxon>
        <taxon>Botrytis</taxon>
    </lineage>
</organism>